<gene>
    <name evidence="1" type="ORF">GCM10007870_29750</name>
</gene>
<comment type="caution">
    <text evidence="1">The sequence shown here is derived from an EMBL/GenBank/DDBJ whole genome shotgun (WGS) entry which is preliminary data.</text>
</comment>
<organism evidence="1 2">
    <name type="scientific">Gluconobacter kondonii</name>
    <dbReference type="NCBI Taxonomy" id="941463"/>
    <lineage>
        <taxon>Bacteria</taxon>
        <taxon>Pseudomonadati</taxon>
        <taxon>Pseudomonadota</taxon>
        <taxon>Alphaproteobacteria</taxon>
        <taxon>Acetobacterales</taxon>
        <taxon>Acetobacteraceae</taxon>
        <taxon>Gluconobacter</taxon>
    </lineage>
</organism>
<name>A0ABQ5WWE1_9PROT</name>
<evidence type="ECO:0000313" key="1">
    <source>
        <dbReference type="EMBL" id="GLQ67390.1"/>
    </source>
</evidence>
<accession>A0ABQ5WWE1</accession>
<dbReference type="EMBL" id="BSNV01000052">
    <property type="protein sequence ID" value="GLQ67390.1"/>
    <property type="molecule type" value="Genomic_DNA"/>
</dbReference>
<dbReference type="Proteomes" id="UP001156629">
    <property type="component" value="Unassembled WGS sequence"/>
</dbReference>
<evidence type="ECO:0008006" key="3">
    <source>
        <dbReference type="Google" id="ProtNLM"/>
    </source>
</evidence>
<evidence type="ECO:0000313" key="2">
    <source>
        <dbReference type="Proteomes" id="UP001156629"/>
    </source>
</evidence>
<proteinExistence type="predicted"/>
<protein>
    <recommendedName>
        <fullName evidence="3">Glycosyl transferase family 8</fullName>
    </recommendedName>
</protein>
<dbReference type="Gene3D" id="3.90.550.10">
    <property type="entry name" value="Spore Coat Polysaccharide Biosynthesis Protein SpsA, Chain A"/>
    <property type="match status" value="1"/>
</dbReference>
<reference evidence="2" key="1">
    <citation type="journal article" date="2019" name="Int. J. Syst. Evol. Microbiol.">
        <title>The Global Catalogue of Microorganisms (GCM) 10K type strain sequencing project: providing services to taxonomists for standard genome sequencing and annotation.</title>
        <authorList>
            <consortium name="The Broad Institute Genomics Platform"/>
            <consortium name="The Broad Institute Genome Sequencing Center for Infectious Disease"/>
            <person name="Wu L."/>
            <person name="Ma J."/>
        </authorList>
    </citation>
    <scope>NUCLEOTIDE SEQUENCE [LARGE SCALE GENOMIC DNA]</scope>
    <source>
        <strain evidence="2">NBRC 3266</strain>
    </source>
</reference>
<sequence length="451" mass="52491">MYLMAYNGEVIHNIEDVYYTKKINDLNYGDIIDVDIDPIYKNLNKEDDYIFLNDQSEFNCHFKNFGEVTGIYNQKTRAVSFRNNDGKYLCLEGDHLVFTRDEANLWESFFPIDNEFIRKIQYVILNKWLSKRTGEIFDGKSIIFCSDFIMKIGNFSIDIRSQRINDFNEYKFIGFCDGWKFEEFLLYNPLIYITAYSSKSVLNQLSLCVRSLRSFANFDGKIIVMSNEDSTSIRDICSMEGDDNIDVDLMYPKDFVGYVCSKFSILGKEIYSGYQPVMYLDPDIIFNSDVNKMLQEATLTEDICAPLEDFHRVQTHVPVGAGLIQLDSLVPSPYAAGFNGGTIIFSNTDNTKVKEFLDNARRSITNIGYCFGREFNKWADQEVINYLSVKSFNVNTNCISKYARYIDHDPSINEKLTGFVHFWGHNSERKSELMKIYFDKIQYIQSELRRL</sequence>
<dbReference type="SUPFAM" id="SSF53448">
    <property type="entry name" value="Nucleotide-diphospho-sugar transferases"/>
    <property type="match status" value="1"/>
</dbReference>
<dbReference type="InterPro" id="IPR029044">
    <property type="entry name" value="Nucleotide-diphossugar_trans"/>
</dbReference>
<keyword evidence="2" id="KW-1185">Reference proteome</keyword>